<evidence type="ECO:0000256" key="2">
    <source>
        <dbReference type="ARBA" id="ARBA00012438"/>
    </source>
</evidence>
<dbReference type="InterPro" id="IPR005467">
    <property type="entry name" value="His_kinase_dom"/>
</dbReference>
<evidence type="ECO:0000313" key="7">
    <source>
        <dbReference type="EMBL" id="MEK8030057.1"/>
    </source>
</evidence>
<dbReference type="Proteomes" id="UP001371218">
    <property type="component" value="Unassembled WGS sequence"/>
</dbReference>
<dbReference type="PANTHER" id="PTHR45436:SF5">
    <property type="entry name" value="SENSOR HISTIDINE KINASE TRCS"/>
    <property type="match status" value="1"/>
</dbReference>
<dbReference type="PANTHER" id="PTHR45436">
    <property type="entry name" value="SENSOR HISTIDINE KINASE YKOH"/>
    <property type="match status" value="1"/>
</dbReference>
<dbReference type="PROSITE" id="PS50109">
    <property type="entry name" value="HIS_KIN"/>
    <property type="match status" value="1"/>
</dbReference>
<dbReference type="SUPFAM" id="SSF47384">
    <property type="entry name" value="Homodimeric domain of signal transducing histidine kinase"/>
    <property type="match status" value="1"/>
</dbReference>
<gene>
    <name evidence="7" type="ORF">AACH06_04415</name>
</gene>
<dbReference type="EC" id="2.7.13.3" evidence="2"/>
<evidence type="ECO:0000256" key="5">
    <source>
        <dbReference type="ARBA" id="ARBA00022777"/>
    </source>
</evidence>
<feature type="domain" description="Histidine kinase" evidence="6">
    <location>
        <begin position="228"/>
        <end position="365"/>
    </location>
</feature>
<proteinExistence type="predicted"/>
<evidence type="ECO:0000259" key="6">
    <source>
        <dbReference type="PROSITE" id="PS50109"/>
    </source>
</evidence>
<accession>A0ABU9BJB8</accession>
<dbReference type="SUPFAM" id="SSF55874">
    <property type="entry name" value="ATPase domain of HSP90 chaperone/DNA topoisomerase II/histidine kinase"/>
    <property type="match status" value="1"/>
</dbReference>
<organism evidence="7 8">
    <name type="scientific">Ideonella lacteola</name>
    <dbReference type="NCBI Taxonomy" id="2984193"/>
    <lineage>
        <taxon>Bacteria</taxon>
        <taxon>Pseudomonadati</taxon>
        <taxon>Pseudomonadota</taxon>
        <taxon>Betaproteobacteria</taxon>
        <taxon>Burkholderiales</taxon>
        <taxon>Sphaerotilaceae</taxon>
        <taxon>Ideonella</taxon>
    </lineage>
</organism>
<evidence type="ECO:0000256" key="1">
    <source>
        <dbReference type="ARBA" id="ARBA00000085"/>
    </source>
</evidence>
<dbReference type="InterPro" id="IPR036097">
    <property type="entry name" value="HisK_dim/P_sf"/>
</dbReference>
<dbReference type="EMBL" id="JBBUTG010000002">
    <property type="protein sequence ID" value="MEK8030057.1"/>
    <property type="molecule type" value="Genomic_DNA"/>
</dbReference>
<dbReference type="RefSeq" id="WP_341424413.1">
    <property type="nucleotide sequence ID" value="NZ_JBBUTG010000002.1"/>
</dbReference>
<keyword evidence="3" id="KW-0597">Phosphoprotein</keyword>
<sequence>MSASAFERRWRGRISALLFAVAALVFGAVYAIGHAERAAAFDRALADDLRTISNITQVYVDGDIFVNIEPEALGMYLTGGDRIFQVWDGENGELLDHSESLDSLGARMPRPQPAPALNAPPHAEQARLPDGRTIRLLSHRIRANWGLDAETLERTGQTIQDHEVEVMVGRPESELTGSLVPLAGVCLLGAIALPLLGIGALRLGTRRFDALVQRMVVQRERERGFLAHAAHELRTPLAELRSLVDLAELEAEAGAPVQPVLADMRGVADRMNGLLTALFRLARVQRGQEEAAAPLDLVALARSAVQAQQGAAAQRGLTWDEAVPERLQTLAPATLLRALLDNLIGNAIAHARSGSRMQLTIEARRVGGIGRVGGAWGPWVLRITNEHEPRQPGTPSPDHLGQGLLIAQLYAQASGLSLQTEPGVDRFEVRLTPLAAEEDDRPPR</sequence>
<dbReference type="CDD" id="cd00082">
    <property type="entry name" value="HisKA"/>
    <property type="match status" value="1"/>
</dbReference>
<keyword evidence="5 7" id="KW-0418">Kinase</keyword>
<keyword evidence="8" id="KW-1185">Reference proteome</keyword>
<dbReference type="SMART" id="SM00388">
    <property type="entry name" value="HisKA"/>
    <property type="match status" value="1"/>
</dbReference>
<evidence type="ECO:0000313" key="8">
    <source>
        <dbReference type="Proteomes" id="UP001371218"/>
    </source>
</evidence>
<dbReference type="InterPro" id="IPR013727">
    <property type="entry name" value="2CSK_N"/>
</dbReference>
<name>A0ABU9BJB8_9BURK</name>
<evidence type="ECO:0000256" key="3">
    <source>
        <dbReference type="ARBA" id="ARBA00022553"/>
    </source>
</evidence>
<dbReference type="InterPro" id="IPR003661">
    <property type="entry name" value="HisK_dim/P_dom"/>
</dbReference>
<dbReference type="Pfam" id="PF08521">
    <property type="entry name" value="2CSK_N"/>
    <property type="match status" value="1"/>
</dbReference>
<dbReference type="Pfam" id="PF00512">
    <property type="entry name" value="HisKA"/>
    <property type="match status" value="1"/>
</dbReference>
<keyword evidence="4" id="KW-0808">Transferase</keyword>
<reference evidence="7 8" key="1">
    <citation type="submission" date="2024-04" db="EMBL/GenBank/DDBJ databases">
        <title>Novel species of the genus Ideonella isolated from streams.</title>
        <authorList>
            <person name="Lu H."/>
        </authorList>
    </citation>
    <scope>NUCLEOTIDE SEQUENCE [LARGE SCALE GENOMIC DNA]</scope>
    <source>
        <strain evidence="7 8">DXS29W</strain>
    </source>
</reference>
<comment type="catalytic activity">
    <reaction evidence="1">
        <text>ATP + protein L-histidine = ADP + protein N-phospho-L-histidine.</text>
        <dbReference type="EC" id="2.7.13.3"/>
    </reaction>
</comment>
<dbReference type="Gene3D" id="3.30.565.10">
    <property type="entry name" value="Histidine kinase-like ATPase, C-terminal domain"/>
    <property type="match status" value="1"/>
</dbReference>
<dbReference type="Gene3D" id="1.10.287.130">
    <property type="match status" value="1"/>
</dbReference>
<dbReference type="GO" id="GO:0016301">
    <property type="term" value="F:kinase activity"/>
    <property type="evidence" value="ECO:0007669"/>
    <property type="project" value="UniProtKB-KW"/>
</dbReference>
<protein>
    <recommendedName>
        <fullName evidence="2">histidine kinase</fullName>
        <ecNumber evidence="2">2.7.13.3</ecNumber>
    </recommendedName>
</protein>
<dbReference type="InterPro" id="IPR036890">
    <property type="entry name" value="HATPase_C_sf"/>
</dbReference>
<dbReference type="InterPro" id="IPR050428">
    <property type="entry name" value="TCS_sensor_his_kinase"/>
</dbReference>
<evidence type="ECO:0000256" key="4">
    <source>
        <dbReference type="ARBA" id="ARBA00022679"/>
    </source>
</evidence>
<comment type="caution">
    <text evidence="7">The sequence shown here is derived from an EMBL/GenBank/DDBJ whole genome shotgun (WGS) entry which is preliminary data.</text>
</comment>